<dbReference type="Proteomes" id="UP001228690">
    <property type="component" value="Chromosome"/>
</dbReference>
<sequence length="244" mass="26167">MASSLQLEINSSAKIDSIDAVICLATDTAPTQAEAAASNGYVNFSAPAGTARKISISRHCTGDFSNGLTVADVLTPATDYKLYLYFPDIASNTEFTGLSISNNMAEVSFTTAALPAEGDAQWLNNIGNQCIASLDAYYFMAEQTGTAVCYFYLNFHPPFIDISAKNSGKVTYGNIGTYAANMGAPSASFHFAYGLIPGYTSNTTKHYAYWIGADKTKSIENQIRSSITDHGGDSTLFYIPVTRH</sequence>
<accession>A0ABY8MK69</accession>
<dbReference type="RefSeq" id="WP_326928485.1">
    <property type="nucleotide sequence ID" value="NZ_CP123443.1"/>
</dbReference>
<keyword evidence="2" id="KW-1185">Reference proteome</keyword>
<name>A0ABY8MK69_9SPIO</name>
<proteinExistence type="predicted"/>
<evidence type="ECO:0000313" key="1">
    <source>
        <dbReference type="EMBL" id="WGK70276.1"/>
    </source>
</evidence>
<gene>
    <name evidence="1" type="ORF">P0082_05295</name>
</gene>
<dbReference type="EMBL" id="CP123443">
    <property type="protein sequence ID" value="WGK70276.1"/>
    <property type="molecule type" value="Genomic_DNA"/>
</dbReference>
<evidence type="ECO:0000313" key="2">
    <source>
        <dbReference type="Proteomes" id="UP001228690"/>
    </source>
</evidence>
<reference evidence="1 2" key="1">
    <citation type="submission" date="2023-04" db="EMBL/GenBank/DDBJ databases">
        <title>Spirochaete genome identified in red abalone sample constitutes a novel genus.</title>
        <authorList>
            <person name="Sharma S.P."/>
            <person name="Purcell C.M."/>
            <person name="Hyde J.R."/>
            <person name="Severin A.J."/>
        </authorList>
    </citation>
    <scope>NUCLEOTIDE SEQUENCE [LARGE SCALE GENOMIC DNA]</scope>
    <source>
        <strain evidence="1 2">SP-2023</strain>
    </source>
</reference>
<protein>
    <submittedName>
        <fullName evidence="1">Uncharacterized protein</fullName>
    </submittedName>
</protein>
<organism evidence="1 2">
    <name type="scientific">Candidatus Haliotispira prima</name>
    <dbReference type="NCBI Taxonomy" id="3034016"/>
    <lineage>
        <taxon>Bacteria</taxon>
        <taxon>Pseudomonadati</taxon>
        <taxon>Spirochaetota</taxon>
        <taxon>Spirochaetia</taxon>
        <taxon>Spirochaetales</taxon>
        <taxon>Spirochaetaceae</taxon>
        <taxon>Candidatus Haliotispira</taxon>
    </lineage>
</organism>